<feature type="compositionally biased region" description="Polar residues" evidence="1">
    <location>
        <begin position="120"/>
        <end position="139"/>
    </location>
</feature>
<proteinExistence type="predicted"/>
<evidence type="ECO:0008006" key="4">
    <source>
        <dbReference type="Google" id="ProtNLM"/>
    </source>
</evidence>
<sequence>MVVGLHKVFGVKWSTYILTDGSVDVDTRTVGAAFILLQPSPTQVLGAGYMYWPWAPPLQMEAEAIRLGAQKAKDIGLKKICICSNSQIVGFLGLSCDVCNDNCLTRRKLSSKIFLTQTKTEESGNSSYFPPLPTRNSGCSHGPKETPSSATLKGKSRGPKENPPPSAKREKSRGSREHPSSSSKAEKSRGPPPPPPQVAQNPLSWDSLFSKPSAVVRNAPIPFFNPEVEDGLKFTDISAEDQEEAPEVWANSFVGYTVETSSKYIVAQKDATAQTANAPKSALDSQGIEQPVHVSNQKDDESGNPSTHSSNHTPTIVRISTNEKTIPSSPTGEATKQGNVNPPDDQRKQSQMPILTNKSANSEQPQKQITPTNSVDTSYSSPKTSEDGFSVVLPLDASGLALTEVNSRSASQRTHLSKQLKKKMKQNAFAALSEKGEAQEDDSINTLLGDSTTRKIVYQKRESLQGVLHNLEWFPALVGETIDEMHDSTKGLLLFELGIGRQQHRSADTPKK</sequence>
<keyword evidence="3" id="KW-1185">Reference proteome</keyword>
<dbReference type="GO" id="GO:0003676">
    <property type="term" value="F:nucleic acid binding"/>
    <property type="evidence" value="ECO:0007669"/>
    <property type="project" value="InterPro"/>
</dbReference>
<feature type="region of interest" description="Disordered" evidence="1">
    <location>
        <begin position="270"/>
        <end position="386"/>
    </location>
</feature>
<accession>A0AAV9D3E1</accession>
<name>A0AAV9D3E1_ACOCL</name>
<dbReference type="InterPro" id="IPR012337">
    <property type="entry name" value="RNaseH-like_sf"/>
</dbReference>
<dbReference type="Gene3D" id="3.30.420.10">
    <property type="entry name" value="Ribonuclease H-like superfamily/Ribonuclease H"/>
    <property type="match status" value="1"/>
</dbReference>
<feature type="region of interest" description="Disordered" evidence="1">
    <location>
        <begin position="120"/>
        <end position="206"/>
    </location>
</feature>
<dbReference type="Proteomes" id="UP001180020">
    <property type="component" value="Unassembled WGS sequence"/>
</dbReference>
<reference evidence="2" key="2">
    <citation type="submission" date="2023-06" db="EMBL/GenBank/DDBJ databases">
        <authorList>
            <person name="Ma L."/>
            <person name="Liu K.-W."/>
            <person name="Li Z."/>
            <person name="Hsiao Y.-Y."/>
            <person name="Qi Y."/>
            <person name="Fu T."/>
            <person name="Tang G."/>
            <person name="Zhang D."/>
            <person name="Sun W.-H."/>
            <person name="Liu D.-K."/>
            <person name="Li Y."/>
            <person name="Chen G.-Z."/>
            <person name="Liu X.-D."/>
            <person name="Liao X.-Y."/>
            <person name="Jiang Y.-T."/>
            <person name="Yu X."/>
            <person name="Hao Y."/>
            <person name="Huang J."/>
            <person name="Zhao X.-W."/>
            <person name="Ke S."/>
            <person name="Chen Y.-Y."/>
            <person name="Wu W.-L."/>
            <person name="Hsu J.-L."/>
            <person name="Lin Y.-F."/>
            <person name="Huang M.-D."/>
            <person name="Li C.-Y."/>
            <person name="Huang L."/>
            <person name="Wang Z.-W."/>
            <person name="Zhao X."/>
            <person name="Zhong W.-Y."/>
            <person name="Peng D.-H."/>
            <person name="Ahmad S."/>
            <person name="Lan S."/>
            <person name="Zhang J.-S."/>
            <person name="Tsai W.-C."/>
            <person name="Van De Peer Y."/>
            <person name="Liu Z.-J."/>
        </authorList>
    </citation>
    <scope>NUCLEOTIDE SEQUENCE</scope>
    <source>
        <strain evidence="2">CP</strain>
        <tissue evidence="2">Leaves</tissue>
    </source>
</reference>
<feature type="compositionally biased region" description="Polar residues" evidence="1">
    <location>
        <begin position="303"/>
        <end position="340"/>
    </location>
</feature>
<dbReference type="EMBL" id="JAUJYO010000016">
    <property type="protein sequence ID" value="KAK1294933.1"/>
    <property type="molecule type" value="Genomic_DNA"/>
</dbReference>
<evidence type="ECO:0000256" key="1">
    <source>
        <dbReference type="SAM" id="MobiDB-lite"/>
    </source>
</evidence>
<organism evidence="2 3">
    <name type="scientific">Acorus calamus</name>
    <name type="common">Sweet flag</name>
    <dbReference type="NCBI Taxonomy" id="4465"/>
    <lineage>
        <taxon>Eukaryota</taxon>
        <taxon>Viridiplantae</taxon>
        <taxon>Streptophyta</taxon>
        <taxon>Embryophyta</taxon>
        <taxon>Tracheophyta</taxon>
        <taxon>Spermatophyta</taxon>
        <taxon>Magnoliopsida</taxon>
        <taxon>Liliopsida</taxon>
        <taxon>Acoraceae</taxon>
        <taxon>Acorus</taxon>
    </lineage>
</organism>
<dbReference type="AlphaFoldDB" id="A0AAV9D3E1"/>
<gene>
    <name evidence="2" type="ORF">QJS10_CPA16g00476</name>
</gene>
<evidence type="ECO:0000313" key="3">
    <source>
        <dbReference type="Proteomes" id="UP001180020"/>
    </source>
</evidence>
<dbReference type="InterPro" id="IPR036397">
    <property type="entry name" value="RNaseH_sf"/>
</dbReference>
<reference evidence="2" key="1">
    <citation type="journal article" date="2023" name="Nat. Commun.">
        <title>Diploid and tetraploid genomes of Acorus and the evolution of monocots.</title>
        <authorList>
            <person name="Ma L."/>
            <person name="Liu K.W."/>
            <person name="Li Z."/>
            <person name="Hsiao Y.Y."/>
            <person name="Qi Y."/>
            <person name="Fu T."/>
            <person name="Tang G.D."/>
            <person name="Zhang D."/>
            <person name="Sun W.H."/>
            <person name="Liu D.K."/>
            <person name="Li Y."/>
            <person name="Chen G.Z."/>
            <person name="Liu X.D."/>
            <person name="Liao X.Y."/>
            <person name="Jiang Y.T."/>
            <person name="Yu X."/>
            <person name="Hao Y."/>
            <person name="Huang J."/>
            <person name="Zhao X.W."/>
            <person name="Ke S."/>
            <person name="Chen Y.Y."/>
            <person name="Wu W.L."/>
            <person name="Hsu J.L."/>
            <person name="Lin Y.F."/>
            <person name="Huang M.D."/>
            <person name="Li C.Y."/>
            <person name="Huang L."/>
            <person name="Wang Z.W."/>
            <person name="Zhao X."/>
            <person name="Zhong W.Y."/>
            <person name="Peng D.H."/>
            <person name="Ahmad S."/>
            <person name="Lan S."/>
            <person name="Zhang J.S."/>
            <person name="Tsai W.C."/>
            <person name="Van de Peer Y."/>
            <person name="Liu Z.J."/>
        </authorList>
    </citation>
    <scope>NUCLEOTIDE SEQUENCE</scope>
    <source>
        <strain evidence="2">CP</strain>
    </source>
</reference>
<feature type="compositionally biased region" description="Basic and acidic residues" evidence="1">
    <location>
        <begin position="167"/>
        <end position="189"/>
    </location>
</feature>
<protein>
    <recommendedName>
        <fullName evidence="4">RNase H type-1 domain-containing protein</fullName>
    </recommendedName>
</protein>
<feature type="compositionally biased region" description="Polar residues" evidence="1">
    <location>
        <begin position="271"/>
        <end position="288"/>
    </location>
</feature>
<comment type="caution">
    <text evidence="2">The sequence shown here is derived from an EMBL/GenBank/DDBJ whole genome shotgun (WGS) entry which is preliminary data.</text>
</comment>
<dbReference type="SUPFAM" id="SSF53098">
    <property type="entry name" value="Ribonuclease H-like"/>
    <property type="match status" value="1"/>
</dbReference>
<evidence type="ECO:0000313" key="2">
    <source>
        <dbReference type="EMBL" id="KAK1294933.1"/>
    </source>
</evidence>
<feature type="compositionally biased region" description="Polar residues" evidence="1">
    <location>
        <begin position="349"/>
        <end position="383"/>
    </location>
</feature>